<dbReference type="GO" id="GO:0003677">
    <property type="term" value="F:DNA binding"/>
    <property type="evidence" value="ECO:0007669"/>
    <property type="project" value="InterPro"/>
</dbReference>
<reference evidence="3 4" key="1">
    <citation type="journal article" date="2015" name="Genome Biol. Evol.">
        <title>The genome of winter moth (Operophtera brumata) provides a genomic perspective on sexual dimorphism and phenology.</title>
        <authorList>
            <person name="Derks M.F."/>
            <person name="Smit S."/>
            <person name="Salis L."/>
            <person name="Schijlen E."/>
            <person name="Bossers A."/>
            <person name="Mateman C."/>
            <person name="Pijl A.S."/>
            <person name="de Ridder D."/>
            <person name="Groenen M.A."/>
            <person name="Visser M.E."/>
            <person name="Megens H.J."/>
        </authorList>
    </citation>
    <scope>NUCLEOTIDE SEQUENCE [LARGE SCALE GENOMIC DNA]</scope>
    <source>
        <strain evidence="3">WM2013NL</strain>
        <tissue evidence="3">Head and thorax</tissue>
    </source>
</reference>
<dbReference type="InterPro" id="IPR036623">
    <property type="entry name" value="Hemimethylated_DNA-bd_sf"/>
</dbReference>
<dbReference type="GO" id="GO:0070987">
    <property type="term" value="P:error-free translesion synthesis"/>
    <property type="evidence" value="ECO:0007669"/>
    <property type="project" value="TreeGrafter"/>
</dbReference>
<evidence type="ECO:0000256" key="1">
    <source>
        <dbReference type="SAM" id="MobiDB-lite"/>
    </source>
</evidence>
<organism evidence="3 4">
    <name type="scientific">Operophtera brumata</name>
    <name type="common">Winter moth</name>
    <name type="synonym">Phalaena brumata</name>
    <dbReference type="NCBI Taxonomy" id="104452"/>
    <lineage>
        <taxon>Eukaryota</taxon>
        <taxon>Metazoa</taxon>
        <taxon>Ecdysozoa</taxon>
        <taxon>Arthropoda</taxon>
        <taxon>Hexapoda</taxon>
        <taxon>Insecta</taxon>
        <taxon>Pterygota</taxon>
        <taxon>Neoptera</taxon>
        <taxon>Endopterygota</taxon>
        <taxon>Lepidoptera</taxon>
        <taxon>Glossata</taxon>
        <taxon>Ditrysia</taxon>
        <taxon>Geometroidea</taxon>
        <taxon>Geometridae</taxon>
        <taxon>Larentiinae</taxon>
        <taxon>Operophtera</taxon>
    </lineage>
</organism>
<comment type="caution">
    <text evidence="3">The sequence shown here is derived from an EMBL/GenBank/DDBJ whole genome shotgun (WGS) entry which is preliminary data.</text>
</comment>
<dbReference type="AlphaFoldDB" id="A0A0L7KW93"/>
<sequence length="182" mass="20628">MEILLRFLPRDRIRLTASRILTTHVAHYTRLAEVGKLEEPKTTGKYDTGQLILHKVFGYRGVILFPWLARVYDRDASSKKESTDSSSGSEASGDSLSNVGKEVKGRTHTFYQVLIDTRDAPYIRAQTEAVTFLGNQESSRSLYAIPGLDYVAHDDIIPYGSVERVPLQHELFDKFLMHNPDK</sequence>
<keyword evidence="4" id="KW-1185">Reference proteome</keyword>
<dbReference type="GO" id="GO:0005634">
    <property type="term" value="C:nucleus"/>
    <property type="evidence" value="ECO:0007669"/>
    <property type="project" value="TreeGrafter"/>
</dbReference>
<gene>
    <name evidence="3" type="ORF">OBRU01_19675</name>
</gene>
<evidence type="ECO:0000313" key="4">
    <source>
        <dbReference type="Proteomes" id="UP000037510"/>
    </source>
</evidence>
<evidence type="ECO:0000313" key="3">
    <source>
        <dbReference type="EMBL" id="KOB67542.1"/>
    </source>
</evidence>
<dbReference type="Pfam" id="PF08755">
    <property type="entry name" value="YccV-like"/>
    <property type="match status" value="1"/>
</dbReference>
<dbReference type="SMART" id="SM00992">
    <property type="entry name" value="YccV-like"/>
    <property type="match status" value="1"/>
</dbReference>
<name>A0A0L7KW93_OPEBR</name>
<feature type="domain" description="Hemimethylated DNA-binding" evidence="2">
    <location>
        <begin position="43"/>
        <end position="181"/>
    </location>
</feature>
<dbReference type="InterPro" id="IPR011722">
    <property type="entry name" value="Hemimethylated_DNA-bd_dom"/>
</dbReference>
<dbReference type="SUPFAM" id="SSF141255">
    <property type="entry name" value="YccV-like"/>
    <property type="match status" value="1"/>
</dbReference>
<dbReference type="PANTHER" id="PTHR14289">
    <property type="entry name" value="F-BOX ONLY PROTEIN 3"/>
    <property type="match status" value="1"/>
</dbReference>
<feature type="non-terminal residue" evidence="3">
    <location>
        <position position="182"/>
    </location>
</feature>
<dbReference type="Proteomes" id="UP000037510">
    <property type="component" value="Unassembled WGS sequence"/>
</dbReference>
<feature type="compositionally biased region" description="Low complexity" evidence="1">
    <location>
        <begin position="84"/>
        <end position="97"/>
    </location>
</feature>
<feature type="region of interest" description="Disordered" evidence="1">
    <location>
        <begin position="78"/>
        <end position="100"/>
    </location>
</feature>
<protein>
    <submittedName>
        <fullName evidence="3">Polymerase delta-interacting protein 2</fullName>
    </submittedName>
</protein>
<evidence type="ECO:0000259" key="2">
    <source>
        <dbReference type="SMART" id="SM00992"/>
    </source>
</evidence>
<dbReference type="EMBL" id="JTDY01004963">
    <property type="protein sequence ID" value="KOB67542.1"/>
    <property type="molecule type" value="Genomic_DNA"/>
</dbReference>
<accession>A0A0L7KW93</accession>
<dbReference type="STRING" id="104452.A0A0L7KW93"/>
<dbReference type="GO" id="GO:0042645">
    <property type="term" value="C:mitochondrial nucleoid"/>
    <property type="evidence" value="ECO:0007669"/>
    <property type="project" value="TreeGrafter"/>
</dbReference>
<proteinExistence type="predicted"/>
<dbReference type="PANTHER" id="PTHR14289:SF16">
    <property type="entry name" value="POLYMERASE DELTA-INTERACTING PROTEIN 2"/>
    <property type="match status" value="1"/>
</dbReference>